<dbReference type="GO" id="GO:0005886">
    <property type="term" value="C:plasma membrane"/>
    <property type="evidence" value="ECO:0007669"/>
    <property type="project" value="UniProtKB-SubCell"/>
</dbReference>
<keyword evidence="3 6" id="KW-0812">Transmembrane</keyword>
<dbReference type="PANTHER" id="PTHR43302">
    <property type="entry name" value="TRANSPORTER ARSB-RELATED"/>
    <property type="match status" value="1"/>
</dbReference>
<evidence type="ECO:0000256" key="4">
    <source>
        <dbReference type="ARBA" id="ARBA00022989"/>
    </source>
</evidence>
<keyword evidence="2" id="KW-1003">Cell membrane</keyword>
<evidence type="ECO:0000256" key="6">
    <source>
        <dbReference type="SAM" id="Phobius"/>
    </source>
</evidence>
<evidence type="ECO:0000256" key="3">
    <source>
        <dbReference type="ARBA" id="ARBA00022692"/>
    </source>
</evidence>
<evidence type="ECO:0000256" key="5">
    <source>
        <dbReference type="ARBA" id="ARBA00023136"/>
    </source>
</evidence>
<dbReference type="EMBL" id="JAAOAO010000565">
    <property type="protein sequence ID" value="KAF5536428.1"/>
    <property type="molecule type" value="Genomic_DNA"/>
</dbReference>
<gene>
    <name evidence="7" type="ORF">FNAPI_11770</name>
</gene>
<protein>
    <submittedName>
        <fullName evidence="7">Arsenite efflux transporter like</fullName>
    </submittedName>
</protein>
<keyword evidence="8" id="KW-1185">Reference proteome</keyword>
<comment type="subcellular location">
    <subcellularLocation>
        <location evidence="1">Cell membrane</location>
        <topology evidence="1">Multi-pass membrane protein</topology>
    </subcellularLocation>
</comment>
<dbReference type="PANTHER" id="PTHR43302:SF5">
    <property type="entry name" value="TRANSPORTER ARSB-RELATED"/>
    <property type="match status" value="1"/>
</dbReference>
<evidence type="ECO:0000313" key="8">
    <source>
        <dbReference type="Proteomes" id="UP000574317"/>
    </source>
</evidence>
<evidence type="ECO:0000256" key="1">
    <source>
        <dbReference type="ARBA" id="ARBA00004651"/>
    </source>
</evidence>
<feature type="transmembrane region" description="Helical" evidence="6">
    <location>
        <begin position="27"/>
        <end position="47"/>
    </location>
</feature>
<keyword evidence="4 6" id="KW-1133">Transmembrane helix</keyword>
<comment type="caution">
    <text evidence="7">The sequence shown here is derived from an EMBL/GenBank/DDBJ whole genome shotgun (WGS) entry which is preliminary data.</text>
</comment>
<dbReference type="AlphaFoldDB" id="A0A8H5IFP9"/>
<dbReference type="Proteomes" id="UP000574317">
    <property type="component" value="Unassembled WGS sequence"/>
</dbReference>
<keyword evidence="5 6" id="KW-0472">Membrane</keyword>
<organism evidence="7 8">
    <name type="scientific">Fusarium napiforme</name>
    <dbReference type="NCBI Taxonomy" id="42672"/>
    <lineage>
        <taxon>Eukaryota</taxon>
        <taxon>Fungi</taxon>
        <taxon>Dikarya</taxon>
        <taxon>Ascomycota</taxon>
        <taxon>Pezizomycotina</taxon>
        <taxon>Sordariomycetes</taxon>
        <taxon>Hypocreomycetidae</taxon>
        <taxon>Hypocreales</taxon>
        <taxon>Nectriaceae</taxon>
        <taxon>Fusarium</taxon>
        <taxon>Fusarium fujikuroi species complex</taxon>
    </lineage>
</organism>
<evidence type="ECO:0000313" key="7">
    <source>
        <dbReference type="EMBL" id="KAF5536428.1"/>
    </source>
</evidence>
<sequence length="271" mass="29301">MVVSSSTTNLILVETFKIGFIDYTANMAVPACISAAILFTYLLYIVFGDEKLIPMTFTLPIMSEGQRSRISVNPNLRIMRAEEGSDTGPTTLEEDLNPFVDRPSAGTGTLMLVATIITLLVLDATGVSNGEHTVFCVAPTAPDAGNHHQSEDFLDGGTPSTVVPSPPIREPLSDRYPIATSGELSYLLRRFSDPGVRLPVDKESADGNSTIHANDPQQTEDVSLQSLASDLFKWLQATFPTTMAVLAVMPFEIIPFTLCMFVLVEALVNNG</sequence>
<feature type="transmembrane region" description="Helical" evidence="6">
    <location>
        <begin position="243"/>
        <end position="264"/>
    </location>
</feature>
<reference evidence="7 8" key="1">
    <citation type="submission" date="2020-05" db="EMBL/GenBank/DDBJ databases">
        <title>Identification and distribution of gene clusters putatively required for synthesis of sphingolipid metabolism inhibitors in phylogenetically diverse species of the filamentous fungus Fusarium.</title>
        <authorList>
            <person name="Kim H.-S."/>
            <person name="Busman M."/>
            <person name="Brown D.W."/>
            <person name="Divon H."/>
            <person name="Uhlig S."/>
            <person name="Proctor R.H."/>
        </authorList>
    </citation>
    <scope>NUCLEOTIDE SEQUENCE [LARGE SCALE GENOMIC DNA]</scope>
    <source>
        <strain evidence="7 8">NRRL 25196</strain>
    </source>
</reference>
<name>A0A8H5IFP9_9HYPO</name>
<accession>A0A8H5IFP9</accession>
<evidence type="ECO:0000256" key="2">
    <source>
        <dbReference type="ARBA" id="ARBA00022475"/>
    </source>
</evidence>
<proteinExistence type="predicted"/>